<evidence type="ECO:0000313" key="2">
    <source>
        <dbReference type="EMBL" id="RHZ78159.1"/>
    </source>
</evidence>
<comment type="caution">
    <text evidence="2">The sequence shown here is derived from an EMBL/GenBank/DDBJ whole genome shotgun (WGS) entry which is preliminary data.</text>
</comment>
<feature type="compositionally biased region" description="Low complexity" evidence="1">
    <location>
        <begin position="109"/>
        <end position="128"/>
    </location>
</feature>
<dbReference type="AlphaFoldDB" id="A0A397IQ66"/>
<keyword evidence="3" id="KW-1185">Reference proteome</keyword>
<evidence type="ECO:0000313" key="3">
    <source>
        <dbReference type="Proteomes" id="UP000266861"/>
    </source>
</evidence>
<dbReference type="Proteomes" id="UP000266861">
    <property type="component" value="Unassembled WGS sequence"/>
</dbReference>
<proteinExistence type="predicted"/>
<organism evidence="2 3">
    <name type="scientific">Diversispora epigaea</name>
    <dbReference type="NCBI Taxonomy" id="1348612"/>
    <lineage>
        <taxon>Eukaryota</taxon>
        <taxon>Fungi</taxon>
        <taxon>Fungi incertae sedis</taxon>
        <taxon>Mucoromycota</taxon>
        <taxon>Glomeromycotina</taxon>
        <taxon>Glomeromycetes</taxon>
        <taxon>Diversisporales</taxon>
        <taxon>Diversisporaceae</taxon>
        <taxon>Diversispora</taxon>
    </lineage>
</organism>
<feature type="region of interest" description="Disordered" evidence="1">
    <location>
        <begin position="105"/>
        <end position="128"/>
    </location>
</feature>
<dbReference type="OrthoDB" id="2429267at2759"/>
<dbReference type="EMBL" id="PQFF01000157">
    <property type="protein sequence ID" value="RHZ78159.1"/>
    <property type="molecule type" value="Genomic_DNA"/>
</dbReference>
<accession>A0A397IQ66</accession>
<sequence length="152" mass="17140">MAPLPIIIEEYIVKSNERLNKKKYKTSTKRIYQIWRGEEANRVLWDQPIPHSYSPCLQSNTQSAQVQSNIPCHEVTDSGNNLSSINDTIHSEVLSDKLAEIAQPKIRNSTSSHAVKKSSTSSINNTSKMEADLEKLMKYTDRLAPINPSLSQ</sequence>
<gene>
    <name evidence="2" type="ORF">Glove_167g26</name>
</gene>
<protein>
    <submittedName>
        <fullName evidence="2">Uncharacterized protein</fullName>
    </submittedName>
</protein>
<evidence type="ECO:0000256" key="1">
    <source>
        <dbReference type="SAM" id="MobiDB-lite"/>
    </source>
</evidence>
<reference evidence="2 3" key="1">
    <citation type="submission" date="2018-08" db="EMBL/GenBank/DDBJ databases">
        <title>Genome and evolution of the arbuscular mycorrhizal fungus Diversispora epigaea (formerly Glomus versiforme) and its bacterial endosymbionts.</title>
        <authorList>
            <person name="Sun X."/>
            <person name="Fei Z."/>
            <person name="Harrison M."/>
        </authorList>
    </citation>
    <scope>NUCLEOTIDE SEQUENCE [LARGE SCALE GENOMIC DNA]</scope>
    <source>
        <strain evidence="2 3">IT104</strain>
    </source>
</reference>
<name>A0A397IQ66_9GLOM</name>